<accession>A0AAV5VC10</accession>
<feature type="compositionally biased region" description="Polar residues" evidence="1">
    <location>
        <begin position="82"/>
        <end position="102"/>
    </location>
</feature>
<comment type="caution">
    <text evidence="2">The sequence shown here is derived from an EMBL/GenBank/DDBJ whole genome shotgun (WGS) entry which is preliminary data.</text>
</comment>
<sequence length="122" mass="13708">MAYMKARHLAFMRSSGDQVSLQHAHTKPQLYEANNRIEKLEAELCDLRGLLKVFVGKNQKDKGATTEKKKPPLVFFPSTFHLSSRPSHANSRPSFASFTNSHRFGGNNDEDSIPSPPIEPLE</sequence>
<organism evidence="2 3">
    <name type="scientific">Pristionchus fissidentatus</name>
    <dbReference type="NCBI Taxonomy" id="1538716"/>
    <lineage>
        <taxon>Eukaryota</taxon>
        <taxon>Metazoa</taxon>
        <taxon>Ecdysozoa</taxon>
        <taxon>Nematoda</taxon>
        <taxon>Chromadorea</taxon>
        <taxon>Rhabditida</taxon>
        <taxon>Rhabditina</taxon>
        <taxon>Diplogasteromorpha</taxon>
        <taxon>Diplogasteroidea</taxon>
        <taxon>Neodiplogasteridae</taxon>
        <taxon>Pristionchus</taxon>
    </lineage>
</organism>
<dbReference type="EMBL" id="BTSY01000002">
    <property type="protein sequence ID" value="GMT15369.1"/>
    <property type="molecule type" value="Genomic_DNA"/>
</dbReference>
<dbReference type="AlphaFoldDB" id="A0AAV5VC10"/>
<reference evidence="2" key="1">
    <citation type="submission" date="2023-10" db="EMBL/GenBank/DDBJ databases">
        <title>Genome assembly of Pristionchus species.</title>
        <authorList>
            <person name="Yoshida K."/>
            <person name="Sommer R.J."/>
        </authorList>
    </citation>
    <scope>NUCLEOTIDE SEQUENCE</scope>
    <source>
        <strain evidence="2">RS5133</strain>
    </source>
</reference>
<gene>
    <name evidence="2" type="ORF">PFISCL1PPCAC_6666</name>
</gene>
<dbReference type="Proteomes" id="UP001432322">
    <property type="component" value="Unassembled WGS sequence"/>
</dbReference>
<evidence type="ECO:0000256" key="1">
    <source>
        <dbReference type="SAM" id="MobiDB-lite"/>
    </source>
</evidence>
<evidence type="ECO:0000313" key="3">
    <source>
        <dbReference type="Proteomes" id="UP001432322"/>
    </source>
</evidence>
<evidence type="ECO:0000313" key="2">
    <source>
        <dbReference type="EMBL" id="GMT15369.1"/>
    </source>
</evidence>
<protein>
    <submittedName>
        <fullName evidence="2">Uncharacterized protein</fullName>
    </submittedName>
</protein>
<proteinExistence type="predicted"/>
<keyword evidence="3" id="KW-1185">Reference proteome</keyword>
<name>A0AAV5VC10_9BILA</name>
<feature type="region of interest" description="Disordered" evidence="1">
    <location>
        <begin position="82"/>
        <end position="122"/>
    </location>
</feature>